<proteinExistence type="inferred from homology"/>
<protein>
    <submittedName>
        <fullName evidence="2">Spermidine hydroxycinnamoyl transferase</fullName>
    </submittedName>
</protein>
<comment type="caution">
    <text evidence="2">The sequence shown here is derived from an EMBL/GenBank/DDBJ whole genome shotgun (WGS) entry which is preliminary data.</text>
</comment>
<dbReference type="EMBL" id="JARAOO010000009">
    <property type="protein sequence ID" value="KAJ7955517.1"/>
    <property type="molecule type" value="Genomic_DNA"/>
</dbReference>
<dbReference type="KEGG" id="qsa:O6P43_022093"/>
<evidence type="ECO:0000256" key="1">
    <source>
        <dbReference type="ARBA" id="ARBA00009861"/>
    </source>
</evidence>
<dbReference type="SUPFAM" id="SSF52777">
    <property type="entry name" value="CoA-dependent acyltransferases"/>
    <property type="match status" value="1"/>
</dbReference>
<dbReference type="PANTHER" id="PTHR31642">
    <property type="entry name" value="TRICHOTHECENE 3-O-ACETYLTRANSFERASE"/>
    <property type="match status" value="1"/>
</dbReference>
<name>A0AAD7LD48_QUISA</name>
<evidence type="ECO:0000313" key="3">
    <source>
        <dbReference type="Proteomes" id="UP001163823"/>
    </source>
</evidence>
<dbReference type="PANTHER" id="PTHR31642:SF324">
    <property type="entry name" value="SPERMIDINE HYDROXYCINNAMOYL TRANSFERASE"/>
    <property type="match status" value="1"/>
</dbReference>
<evidence type="ECO:0000313" key="2">
    <source>
        <dbReference type="EMBL" id="KAJ7955517.1"/>
    </source>
</evidence>
<organism evidence="2 3">
    <name type="scientific">Quillaja saponaria</name>
    <name type="common">Soap bark tree</name>
    <dbReference type="NCBI Taxonomy" id="32244"/>
    <lineage>
        <taxon>Eukaryota</taxon>
        <taxon>Viridiplantae</taxon>
        <taxon>Streptophyta</taxon>
        <taxon>Embryophyta</taxon>
        <taxon>Tracheophyta</taxon>
        <taxon>Spermatophyta</taxon>
        <taxon>Magnoliopsida</taxon>
        <taxon>eudicotyledons</taxon>
        <taxon>Gunneridae</taxon>
        <taxon>Pentapetalae</taxon>
        <taxon>rosids</taxon>
        <taxon>fabids</taxon>
        <taxon>Fabales</taxon>
        <taxon>Quillajaceae</taxon>
        <taxon>Quillaja</taxon>
    </lineage>
</organism>
<dbReference type="Proteomes" id="UP001163823">
    <property type="component" value="Chromosome 9"/>
</dbReference>
<reference evidence="2" key="1">
    <citation type="journal article" date="2023" name="Science">
        <title>Elucidation of the pathway for biosynthesis of saponin adjuvants from the soapbark tree.</title>
        <authorList>
            <person name="Reed J."/>
            <person name="Orme A."/>
            <person name="El-Demerdash A."/>
            <person name="Owen C."/>
            <person name="Martin L.B.B."/>
            <person name="Misra R.C."/>
            <person name="Kikuchi S."/>
            <person name="Rejzek M."/>
            <person name="Martin A.C."/>
            <person name="Harkess A."/>
            <person name="Leebens-Mack J."/>
            <person name="Louveau T."/>
            <person name="Stephenson M.J."/>
            <person name="Osbourn A."/>
        </authorList>
    </citation>
    <scope>NUCLEOTIDE SEQUENCE</scope>
    <source>
        <strain evidence="2">S10</strain>
    </source>
</reference>
<dbReference type="InterPro" id="IPR050317">
    <property type="entry name" value="Plant_Fungal_Acyltransferase"/>
</dbReference>
<dbReference type="GO" id="GO:0016747">
    <property type="term" value="F:acyltransferase activity, transferring groups other than amino-acyl groups"/>
    <property type="evidence" value="ECO:0007669"/>
    <property type="project" value="TreeGrafter"/>
</dbReference>
<comment type="similarity">
    <text evidence="1">Belongs to the plant acyltransferase family.</text>
</comment>
<accession>A0AAD7LD48</accession>
<gene>
    <name evidence="2" type="ORF">O6P43_022093</name>
</gene>
<dbReference type="AlphaFoldDB" id="A0AAD7LD48"/>
<keyword evidence="2" id="KW-0808">Transferase</keyword>
<dbReference type="Gene3D" id="3.30.559.10">
    <property type="entry name" value="Chloramphenicol acetyltransferase-like domain"/>
    <property type="match status" value="2"/>
</dbReference>
<dbReference type="InterPro" id="IPR023213">
    <property type="entry name" value="CAT-like_dom_sf"/>
</dbReference>
<keyword evidence="3" id="KW-1185">Reference proteome</keyword>
<sequence>MAVAAAVTFKGSSTVKPAEPTWTGRKSLSEWDQVGTLTHVPTIYFYHPTINDISIIANTLKYSLSRALVPFYPLAGRLHYIERGRLELECNAMGAEFIEAQSKLKLEELGDFSPSPLFHYLIPNVDYSLPIHEIPLFLVQLTKFECGGISVSLTISHAVVDGTSALHFISEWCRLARGEPLETMPFLDRKLLRAGEPPFGPPTSDHTEYGPPPLLLGQSNSLEERKKKAIVAFLRLTNTQVEKLKNMTNEGKENDQNRRAYTRYEILAGHIWRSASKARKHKNEQVTAFGITVDTRSRMKPPLPKGYFGNATMDVMSTSLAVDLVTQPLGYASSRIREAIEKVTDEYAKSSIDFLKNQQDLRKFQDIHAIGSE</sequence>
<dbReference type="Pfam" id="PF02458">
    <property type="entry name" value="Transferase"/>
    <property type="match status" value="1"/>
</dbReference>